<sequence length="313" mass="35929">MSQYQRSPYNTLWQYHFPFEYWYNRLEKINPHNDADRLEALYSLVKLTEIYSRAFSAAVQNPNHPWYYLDEHVHLGDVDDTFDILWTNGNTAIGRVPQNSDDTTTVDAEDDLSLDKADAITASLLGVPYQIDDTGKVELQESPALHRDICQIILNAFKEQSFLHQSFNQGFCVLPVSPDTVEVTIESFGLLNDENRAQFQSQIDTLKERYNEDQWPMTFAQLGKQATDQGEVSQLRIYQVDVWICYKFAEVVLDALFNLISPGPGIRLQGSLSDVPVENLEKEANFTELIFEVETPIQGQLTRIVTEETFQTQ</sequence>
<gene>
    <name evidence="1" type="ORF">C482_00235</name>
</gene>
<dbReference type="AlphaFoldDB" id="M0B7F3"/>
<evidence type="ECO:0000313" key="1">
    <source>
        <dbReference type="EMBL" id="ELZ06203.1"/>
    </source>
</evidence>
<evidence type="ECO:0000313" key="2">
    <source>
        <dbReference type="Proteomes" id="UP000011693"/>
    </source>
</evidence>
<organism evidence="1 2">
    <name type="scientific">Natrialba chahannaoensis JCM 10990</name>
    <dbReference type="NCBI Taxonomy" id="1227492"/>
    <lineage>
        <taxon>Archaea</taxon>
        <taxon>Methanobacteriati</taxon>
        <taxon>Methanobacteriota</taxon>
        <taxon>Stenosarchaea group</taxon>
        <taxon>Halobacteria</taxon>
        <taxon>Halobacteriales</taxon>
        <taxon>Natrialbaceae</taxon>
        <taxon>Natrialba</taxon>
    </lineage>
</organism>
<dbReference type="Proteomes" id="UP000011693">
    <property type="component" value="Unassembled WGS sequence"/>
</dbReference>
<comment type="caution">
    <text evidence="1">The sequence shown here is derived from an EMBL/GenBank/DDBJ whole genome shotgun (WGS) entry which is preliminary data.</text>
</comment>
<protein>
    <submittedName>
        <fullName evidence="1">Uncharacterized protein</fullName>
    </submittedName>
</protein>
<dbReference type="EMBL" id="AOIN01000008">
    <property type="protein sequence ID" value="ELZ06203.1"/>
    <property type="molecule type" value="Genomic_DNA"/>
</dbReference>
<accession>M0B7F3</accession>
<proteinExistence type="predicted"/>
<name>M0B7F3_9EURY</name>
<reference evidence="1 2" key="1">
    <citation type="journal article" date="2014" name="PLoS Genet.">
        <title>Phylogenetically driven sequencing of extremely halophilic archaea reveals strategies for static and dynamic osmo-response.</title>
        <authorList>
            <person name="Becker E.A."/>
            <person name="Seitzer P.M."/>
            <person name="Tritt A."/>
            <person name="Larsen D."/>
            <person name="Krusor M."/>
            <person name="Yao A.I."/>
            <person name="Wu D."/>
            <person name="Madern D."/>
            <person name="Eisen J.A."/>
            <person name="Darling A.E."/>
            <person name="Facciotti M.T."/>
        </authorList>
    </citation>
    <scope>NUCLEOTIDE SEQUENCE [LARGE SCALE GENOMIC DNA]</scope>
    <source>
        <strain evidence="1 2">JCM 10990</strain>
    </source>
</reference>
<keyword evidence="2" id="KW-1185">Reference proteome</keyword>